<organism evidence="2 3">
    <name type="scientific">Peribacillus saganii</name>
    <dbReference type="NCBI Taxonomy" id="2303992"/>
    <lineage>
        <taxon>Bacteria</taxon>
        <taxon>Bacillati</taxon>
        <taxon>Bacillota</taxon>
        <taxon>Bacilli</taxon>
        <taxon>Bacillales</taxon>
        <taxon>Bacillaceae</taxon>
        <taxon>Peribacillus</taxon>
    </lineage>
</organism>
<dbReference type="AlphaFoldDB" id="A0A372LIV0"/>
<gene>
    <name evidence="2" type="ORF">D0469_16910</name>
</gene>
<comment type="caution">
    <text evidence="2">The sequence shown here is derived from an EMBL/GenBank/DDBJ whole genome shotgun (WGS) entry which is preliminary data.</text>
</comment>
<evidence type="ECO:0000313" key="2">
    <source>
        <dbReference type="EMBL" id="RFU66317.1"/>
    </source>
</evidence>
<dbReference type="Proteomes" id="UP000264541">
    <property type="component" value="Unassembled WGS sequence"/>
</dbReference>
<evidence type="ECO:0000313" key="3">
    <source>
        <dbReference type="Proteomes" id="UP000264541"/>
    </source>
</evidence>
<sequence>MRRGGSPPAPRKAKRLERKLTDPINRPNKKITAGKLDFIEFVYSLRHCTFSAFFEAYDKFSLKKALKSKQYFLPFVQYNLKRLKEHHQVIQLLERY</sequence>
<accession>A0A372LIV0</accession>
<evidence type="ECO:0000256" key="1">
    <source>
        <dbReference type="SAM" id="MobiDB-lite"/>
    </source>
</evidence>
<keyword evidence="3" id="KW-1185">Reference proteome</keyword>
<proteinExistence type="predicted"/>
<name>A0A372LIV0_9BACI</name>
<feature type="region of interest" description="Disordered" evidence="1">
    <location>
        <begin position="1"/>
        <end position="26"/>
    </location>
</feature>
<dbReference type="EMBL" id="QVTE01000051">
    <property type="protein sequence ID" value="RFU66317.1"/>
    <property type="molecule type" value="Genomic_DNA"/>
</dbReference>
<protein>
    <submittedName>
        <fullName evidence="2">Uncharacterized protein</fullName>
    </submittedName>
</protein>
<reference evidence="2 3" key="1">
    <citation type="submission" date="2018-08" db="EMBL/GenBank/DDBJ databases">
        <title>Bacillus chawlae sp. nov., Bacillus glennii sp. nov., and Bacillus saganii sp. nov. Isolated from the Vehicle Assembly Building at Kennedy Space Center where the Viking Spacecraft were Assembled.</title>
        <authorList>
            <person name="Seuylemezian A."/>
            <person name="Vaishampayan P."/>
        </authorList>
    </citation>
    <scope>NUCLEOTIDE SEQUENCE [LARGE SCALE GENOMIC DNA]</scope>
    <source>
        <strain evidence="2 3">V47-23a</strain>
    </source>
</reference>